<dbReference type="Proteomes" id="UP000539265">
    <property type="component" value="Unassembled WGS sequence"/>
</dbReference>
<evidence type="ECO:0000313" key="3">
    <source>
        <dbReference type="Proteomes" id="UP000539265"/>
    </source>
</evidence>
<dbReference type="Pfam" id="PF13470">
    <property type="entry name" value="PIN_3"/>
    <property type="match status" value="1"/>
</dbReference>
<accession>A0A839SNE7</accession>
<feature type="domain" description="PIN" evidence="1">
    <location>
        <begin position="2"/>
        <end position="71"/>
    </location>
</feature>
<gene>
    <name evidence="2" type="ORF">FHS11_004819</name>
</gene>
<protein>
    <submittedName>
        <fullName evidence="2">PIN family toxin of toxin-antitoxin system</fullName>
    </submittedName>
</protein>
<keyword evidence="3" id="KW-1185">Reference proteome</keyword>
<name>A0A839SNE7_9SPHI</name>
<evidence type="ECO:0000313" key="2">
    <source>
        <dbReference type="EMBL" id="MBB3058370.1"/>
    </source>
</evidence>
<sequence length="95" mass="10982">MRKEITEVLHRPRLRKFISDANIQNIVALHDLVSTNFLPRTIPNVVADPKDNYLFALAMKSKADYLVTGDKLLLDVIEYKKTQVIKLTDFKKIVQ</sequence>
<dbReference type="OrthoDB" id="597986at2"/>
<dbReference type="InterPro" id="IPR002716">
    <property type="entry name" value="PIN_dom"/>
</dbReference>
<proteinExistence type="predicted"/>
<dbReference type="NCBIfam" id="TIGR00305">
    <property type="entry name" value="putative toxin-antitoxin system toxin component, PIN family"/>
    <property type="match status" value="1"/>
</dbReference>
<organism evidence="2 3">
    <name type="scientific">Mucilaginibacter gotjawali</name>
    <dbReference type="NCBI Taxonomy" id="1550579"/>
    <lineage>
        <taxon>Bacteria</taxon>
        <taxon>Pseudomonadati</taxon>
        <taxon>Bacteroidota</taxon>
        <taxon>Sphingobacteriia</taxon>
        <taxon>Sphingobacteriales</taxon>
        <taxon>Sphingobacteriaceae</taxon>
        <taxon>Mucilaginibacter</taxon>
    </lineage>
</organism>
<evidence type="ECO:0000259" key="1">
    <source>
        <dbReference type="Pfam" id="PF13470"/>
    </source>
</evidence>
<dbReference type="AlphaFoldDB" id="A0A839SNE7"/>
<dbReference type="EMBL" id="JACHWX010000019">
    <property type="protein sequence ID" value="MBB3058370.1"/>
    <property type="molecule type" value="Genomic_DNA"/>
</dbReference>
<reference evidence="2" key="1">
    <citation type="submission" date="2020-08" db="EMBL/GenBank/DDBJ databases">
        <title>Genomic Encyclopedia of Type Strains, Phase III (KMG-III): the genomes of soil and plant-associated and newly described type strains.</title>
        <authorList>
            <person name="Whitman W."/>
        </authorList>
    </citation>
    <scope>NUCLEOTIDE SEQUENCE [LARGE SCALE GENOMIC DNA]</scope>
    <source>
        <strain evidence="2">CECT 8628</strain>
    </source>
</reference>
<comment type="caution">
    <text evidence="2">The sequence shown here is derived from an EMBL/GenBank/DDBJ whole genome shotgun (WGS) entry which is preliminary data.</text>
</comment>
<dbReference type="InterPro" id="IPR002850">
    <property type="entry name" value="PIN_toxin-like"/>
</dbReference>